<evidence type="ECO:0000313" key="11">
    <source>
        <dbReference type="RefSeq" id="XP_015171018.1"/>
    </source>
</evidence>
<dbReference type="InterPro" id="IPR038565">
    <property type="entry name" value="CLIP_sf"/>
</dbReference>
<dbReference type="SMART" id="SM00680">
    <property type="entry name" value="CLIP"/>
    <property type="match status" value="1"/>
</dbReference>
<evidence type="ECO:0000313" key="10">
    <source>
        <dbReference type="Proteomes" id="UP000694924"/>
    </source>
</evidence>
<organism evidence="10 11">
    <name type="scientific">Polistes dominula</name>
    <name type="common">European paper wasp</name>
    <name type="synonym">Vespa dominula</name>
    <dbReference type="NCBI Taxonomy" id="743375"/>
    <lineage>
        <taxon>Eukaryota</taxon>
        <taxon>Metazoa</taxon>
        <taxon>Ecdysozoa</taxon>
        <taxon>Arthropoda</taxon>
        <taxon>Hexapoda</taxon>
        <taxon>Insecta</taxon>
        <taxon>Pterygota</taxon>
        <taxon>Neoptera</taxon>
        <taxon>Endopterygota</taxon>
        <taxon>Hymenoptera</taxon>
        <taxon>Apocrita</taxon>
        <taxon>Aculeata</taxon>
        <taxon>Vespoidea</taxon>
        <taxon>Vespidae</taxon>
        <taxon>Polistinae</taxon>
        <taxon>Polistini</taxon>
        <taxon>Polistes</taxon>
    </lineage>
</organism>
<keyword evidence="3" id="KW-0378">Hydrolase</keyword>
<comment type="similarity">
    <text evidence="6">Belongs to the peptidase S1 family. CLIP subfamily.</text>
</comment>
<dbReference type="InterPro" id="IPR051487">
    <property type="entry name" value="Ser/Thr_Proteases_Immune/Dev"/>
</dbReference>
<feature type="domain" description="Clip" evidence="9">
    <location>
        <begin position="25"/>
        <end position="78"/>
    </location>
</feature>
<dbReference type="InterPro" id="IPR009003">
    <property type="entry name" value="Peptidase_S1_PA"/>
</dbReference>
<dbReference type="Proteomes" id="UP000694924">
    <property type="component" value="Unplaced"/>
</dbReference>
<feature type="signal peptide" evidence="7">
    <location>
        <begin position="1"/>
        <end position="21"/>
    </location>
</feature>
<dbReference type="Gene3D" id="2.40.10.10">
    <property type="entry name" value="Trypsin-like serine proteases"/>
    <property type="match status" value="1"/>
</dbReference>
<dbReference type="Pfam" id="PF00089">
    <property type="entry name" value="Trypsin"/>
    <property type="match status" value="1"/>
</dbReference>
<dbReference type="PROSITE" id="PS51888">
    <property type="entry name" value="CLIP"/>
    <property type="match status" value="1"/>
</dbReference>
<dbReference type="RefSeq" id="XP_015171018.1">
    <property type="nucleotide sequence ID" value="XM_015315532.1"/>
</dbReference>
<keyword evidence="10" id="KW-1185">Reference proteome</keyword>
<proteinExistence type="inferred from homology"/>
<gene>
    <name evidence="11" type="primary">LOC107063624</name>
</gene>
<evidence type="ECO:0000256" key="6">
    <source>
        <dbReference type="ARBA" id="ARBA00024195"/>
    </source>
</evidence>
<dbReference type="InterPro" id="IPR043504">
    <property type="entry name" value="Peptidase_S1_PA_chymotrypsin"/>
</dbReference>
<dbReference type="Gene3D" id="3.30.1640.30">
    <property type="match status" value="1"/>
</dbReference>
<evidence type="ECO:0000256" key="3">
    <source>
        <dbReference type="ARBA" id="ARBA00022801"/>
    </source>
</evidence>
<feature type="domain" description="Peptidase S1" evidence="8">
    <location>
        <begin position="131"/>
        <end position="325"/>
    </location>
</feature>
<dbReference type="GeneID" id="107063624"/>
<dbReference type="PANTHER" id="PTHR24256">
    <property type="entry name" value="TRYPTASE-RELATED"/>
    <property type="match status" value="1"/>
</dbReference>
<evidence type="ECO:0000256" key="7">
    <source>
        <dbReference type="SAM" id="SignalP"/>
    </source>
</evidence>
<evidence type="ECO:0000256" key="1">
    <source>
        <dbReference type="ARBA" id="ARBA00022670"/>
    </source>
</evidence>
<keyword evidence="1" id="KW-0645">Protease</keyword>
<keyword evidence="5" id="KW-1015">Disulfide bond</keyword>
<dbReference type="PROSITE" id="PS50240">
    <property type="entry name" value="TRYPSIN_DOM"/>
    <property type="match status" value="1"/>
</dbReference>
<dbReference type="InterPro" id="IPR022700">
    <property type="entry name" value="CLIP"/>
</dbReference>
<protein>
    <submittedName>
        <fullName evidence="11">Serine protease easter-like</fullName>
    </submittedName>
</protein>
<evidence type="ECO:0000256" key="2">
    <source>
        <dbReference type="ARBA" id="ARBA00022729"/>
    </source>
</evidence>
<keyword evidence="2 7" id="KW-0732">Signal</keyword>
<keyword evidence="4" id="KW-0720">Serine protease</keyword>
<evidence type="ECO:0000256" key="4">
    <source>
        <dbReference type="ARBA" id="ARBA00022825"/>
    </source>
</evidence>
<dbReference type="SUPFAM" id="SSF50494">
    <property type="entry name" value="Trypsin-like serine proteases"/>
    <property type="match status" value="1"/>
</dbReference>
<dbReference type="SMART" id="SM00020">
    <property type="entry name" value="Tryp_SPc"/>
    <property type="match status" value="1"/>
</dbReference>
<feature type="chain" id="PRO_5046298850" evidence="7">
    <location>
        <begin position="22"/>
        <end position="326"/>
    </location>
</feature>
<dbReference type="InterPro" id="IPR001254">
    <property type="entry name" value="Trypsin_dom"/>
</dbReference>
<evidence type="ECO:0000259" key="9">
    <source>
        <dbReference type="PROSITE" id="PS51888"/>
    </source>
</evidence>
<accession>A0ABM1HST1</accession>
<dbReference type="Pfam" id="PF12032">
    <property type="entry name" value="CLIP"/>
    <property type="match status" value="1"/>
</dbReference>
<reference evidence="11" key="1">
    <citation type="submission" date="2025-08" db="UniProtKB">
        <authorList>
            <consortium name="RefSeq"/>
        </authorList>
    </citation>
    <scope>IDENTIFICATION</scope>
    <source>
        <tissue evidence="11">Whole body</tissue>
    </source>
</reference>
<name>A0ABM1HST1_POLDO</name>
<evidence type="ECO:0000256" key="5">
    <source>
        <dbReference type="ARBA" id="ARBA00023157"/>
    </source>
</evidence>
<sequence>MYVLFTAVATFYISSFSIVDAQSFNCTTPNGIAGNCISIYQCTPLLKKLEEKPLRKDTIDYLKDSQCGFDELVPLVCCPPNINSSNPNLNTLLVTSTDASISTLKNVNCSDDIMKFLENSVLLSECGRDSIPRNLESANTSPGEFPWMALLEYKTANCLMERPLSILSNVRFGVHDLCSSTNCVKRDDENICSDGSISVEIEESFIHVLFELHLEINFNYEIRLVHLKVSVQLFDKDSYNSLYRYLLKREFGVEQIRAGGEKGRDACYGDSGGLLMGFRDLPNNDKIWTAVGIVSVGPSNCGPAGLPSVYTNVYDFIPWIISKMRP</sequence>
<evidence type="ECO:0000259" key="8">
    <source>
        <dbReference type="PROSITE" id="PS50240"/>
    </source>
</evidence>